<organism evidence="2 3">
    <name type="scientific">Devosia geojensis</name>
    <dbReference type="NCBI Taxonomy" id="443610"/>
    <lineage>
        <taxon>Bacteria</taxon>
        <taxon>Pseudomonadati</taxon>
        <taxon>Pseudomonadota</taxon>
        <taxon>Alphaproteobacteria</taxon>
        <taxon>Hyphomicrobiales</taxon>
        <taxon>Devosiaceae</taxon>
        <taxon>Devosia</taxon>
    </lineage>
</organism>
<sequence length="117" mass="12808">MDVREINGQLVMEYPADGPVLATVPDVIDLIGETFGNNATVVVVPASRLADDFFRLRTGFAGEVMQKFQNYRKRLIIVGDISAHLAESKALHDFVGETNRVGNHCFADGREAMEAAV</sequence>
<protein>
    <recommendedName>
        <fullName evidence="1">DUF4180 domain-containing protein</fullName>
    </recommendedName>
</protein>
<evidence type="ECO:0000313" key="2">
    <source>
        <dbReference type="EMBL" id="KKB10886.1"/>
    </source>
</evidence>
<name>A0A0F5FPV7_9HYPH</name>
<feature type="domain" description="DUF4180" evidence="1">
    <location>
        <begin position="7"/>
        <end position="114"/>
    </location>
</feature>
<dbReference type="PATRIC" id="fig|443610.3.peg.1426"/>
<dbReference type="AlphaFoldDB" id="A0A0F5FPV7"/>
<comment type="caution">
    <text evidence="2">The sequence shown here is derived from an EMBL/GenBank/DDBJ whole genome shotgun (WGS) entry which is preliminary data.</text>
</comment>
<evidence type="ECO:0000259" key="1">
    <source>
        <dbReference type="Pfam" id="PF13788"/>
    </source>
</evidence>
<dbReference type="EMBL" id="JZEX01000129">
    <property type="protein sequence ID" value="KKB10886.1"/>
    <property type="molecule type" value="Genomic_DNA"/>
</dbReference>
<dbReference type="OrthoDB" id="8595425at2"/>
<keyword evidence="3" id="KW-1185">Reference proteome</keyword>
<accession>A0A0F5FPV7</accession>
<reference evidence="2 3" key="1">
    <citation type="submission" date="2015-03" db="EMBL/GenBank/DDBJ databases">
        <authorList>
            <person name="Hassan Y.I."/>
            <person name="Lepp D."/>
            <person name="Li X.-Z."/>
            <person name="Zhou T."/>
        </authorList>
    </citation>
    <scope>NUCLEOTIDE SEQUENCE [LARGE SCALE GENOMIC DNA]</scope>
    <source>
        <strain evidence="2 3">BD-c194</strain>
    </source>
</reference>
<proteinExistence type="predicted"/>
<dbReference type="InterPro" id="IPR025438">
    <property type="entry name" value="DUF4180"/>
</dbReference>
<dbReference type="Pfam" id="PF13788">
    <property type="entry name" value="DUF4180"/>
    <property type="match status" value="1"/>
</dbReference>
<gene>
    <name evidence="2" type="ORF">VE25_15735</name>
</gene>
<dbReference type="RefSeq" id="WP_046109600.1">
    <property type="nucleotide sequence ID" value="NZ_JZEX01000129.1"/>
</dbReference>
<evidence type="ECO:0000313" key="3">
    <source>
        <dbReference type="Proteomes" id="UP000033632"/>
    </source>
</evidence>
<dbReference type="Proteomes" id="UP000033632">
    <property type="component" value="Unassembled WGS sequence"/>
</dbReference>